<organism evidence="2 3">
    <name type="scientific">Gemmatimonas aurantiaca</name>
    <dbReference type="NCBI Taxonomy" id="173480"/>
    <lineage>
        <taxon>Bacteria</taxon>
        <taxon>Pseudomonadati</taxon>
        <taxon>Gemmatimonadota</taxon>
        <taxon>Gemmatimonadia</taxon>
        <taxon>Gemmatimonadales</taxon>
        <taxon>Gemmatimonadaceae</taxon>
        <taxon>Gemmatimonas</taxon>
    </lineage>
</organism>
<evidence type="ECO:0000256" key="1">
    <source>
        <dbReference type="ARBA" id="ARBA00023125"/>
    </source>
</evidence>
<dbReference type="OMA" id="AQEAFYA"/>
<dbReference type="AlphaFoldDB" id="A0A3D4V615"/>
<dbReference type="InterPro" id="IPR000944">
    <property type="entry name" value="Tscrpt_reg_Rrf2"/>
</dbReference>
<dbReference type="GO" id="GO:0003700">
    <property type="term" value="F:DNA-binding transcription factor activity"/>
    <property type="evidence" value="ECO:0007669"/>
    <property type="project" value="TreeGrafter"/>
</dbReference>
<name>A0A3D4V615_9BACT</name>
<dbReference type="InterPro" id="IPR036388">
    <property type="entry name" value="WH-like_DNA-bd_sf"/>
</dbReference>
<gene>
    <name evidence="2" type="ORF">DGD08_03420</name>
</gene>
<dbReference type="InterPro" id="IPR036390">
    <property type="entry name" value="WH_DNA-bd_sf"/>
</dbReference>
<dbReference type="PROSITE" id="PS01332">
    <property type="entry name" value="HTH_RRF2_1"/>
    <property type="match status" value="1"/>
</dbReference>
<protein>
    <submittedName>
        <fullName evidence="2">Rrf2 family transcriptional regulator</fullName>
    </submittedName>
</protein>
<dbReference type="EMBL" id="DPIY01000004">
    <property type="protein sequence ID" value="HCT56244.1"/>
    <property type="molecule type" value="Genomic_DNA"/>
</dbReference>
<dbReference type="Pfam" id="PF02082">
    <property type="entry name" value="Rrf2"/>
    <property type="match status" value="1"/>
</dbReference>
<dbReference type="NCBIfam" id="TIGR00738">
    <property type="entry name" value="rrf2_super"/>
    <property type="match status" value="1"/>
</dbReference>
<dbReference type="GO" id="GO:0003677">
    <property type="term" value="F:DNA binding"/>
    <property type="evidence" value="ECO:0007669"/>
    <property type="project" value="UniProtKB-KW"/>
</dbReference>
<dbReference type="PANTHER" id="PTHR33221:SF4">
    <property type="entry name" value="HTH-TYPE TRANSCRIPTIONAL REPRESSOR NSRR"/>
    <property type="match status" value="1"/>
</dbReference>
<dbReference type="InterPro" id="IPR030489">
    <property type="entry name" value="TR_Rrf2-type_CS"/>
</dbReference>
<proteinExistence type="predicted"/>
<comment type="caution">
    <text evidence="2">The sequence shown here is derived from an EMBL/GenBank/DDBJ whole genome shotgun (WGS) entry which is preliminary data.</text>
</comment>
<keyword evidence="1" id="KW-0238">DNA-binding</keyword>
<evidence type="ECO:0000313" key="2">
    <source>
        <dbReference type="EMBL" id="HCT56244.1"/>
    </source>
</evidence>
<reference evidence="2 3" key="1">
    <citation type="journal article" date="2018" name="Nat. Biotechnol.">
        <title>A standardized bacterial taxonomy based on genome phylogeny substantially revises the tree of life.</title>
        <authorList>
            <person name="Parks D.H."/>
            <person name="Chuvochina M."/>
            <person name="Waite D.W."/>
            <person name="Rinke C."/>
            <person name="Skarshewski A."/>
            <person name="Chaumeil P.A."/>
            <person name="Hugenholtz P."/>
        </authorList>
    </citation>
    <scope>NUCLEOTIDE SEQUENCE [LARGE SCALE GENOMIC DNA]</scope>
    <source>
        <strain evidence="2">UBA8844</strain>
    </source>
</reference>
<dbReference type="Gene3D" id="1.10.10.10">
    <property type="entry name" value="Winged helix-like DNA-binding domain superfamily/Winged helix DNA-binding domain"/>
    <property type="match status" value="1"/>
</dbReference>
<evidence type="ECO:0000313" key="3">
    <source>
        <dbReference type="Proteomes" id="UP000264071"/>
    </source>
</evidence>
<dbReference type="PROSITE" id="PS51197">
    <property type="entry name" value="HTH_RRF2_2"/>
    <property type="match status" value="1"/>
</dbReference>
<sequence length="152" mass="16504">MRLTRFSDNALRCLMVLGLEPDALIPVHSIAVRMNMSHEHLVKIVQRLAELGYVETVRGRNGGVRLVRSPQHITLGALVRETEDNLALVECFEPESNTCPIAPACVLARMLDEALSAFLAVLDGYTLADALKPGRKLTTLMRAVPALSSGGS</sequence>
<dbReference type="Proteomes" id="UP000264071">
    <property type="component" value="Unassembled WGS sequence"/>
</dbReference>
<accession>A0A3D4V615</accession>
<dbReference type="GO" id="GO:0005829">
    <property type="term" value="C:cytosol"/>
    <property type="evidence" value="ECO:0007669"/>
    <property type="project" value="TreeGrafter"/>
</dbReference>
<dbReference type="SUPFAM" id="SSF46785">
    <property type="entry name" value="Winged helix' DNA-binding domain"/>
    <property type="match status" value="1"/>
</dbReference>
<dbReference type="PANTHER" id="PTHR33221">
    <property type="entry name" value="WINGED HELIX-TURN-HELIX TRANSCRIPTIONAL REGULATOR, RRF2 FAMILY"/>
    <property type="match status" value="1"/>
</dbReference>